<evidence type="ECO:0000313" key="2">
    <source>
        <dbReference type="EMBL" id="GAA4296592.1"/>
    </source>
</evidence>
<evidence type="ECO:0000256" key="1">
    <source>
        <dbReference type="SAM" id="Phobius"/>
    </source>
</evidence>
<dbReference type="SUPFAM" id="SSF103473">
    <property type="entry name" value="MFS general substrate transporter"/>
    <property type="match status" value="1"/>
</dbReference>
<dbReference type="Proteomes" id="UP001501844">
    <property type="component" value="Unassembled WGS sequence"/>
</dbReference>
<keyword evidence="1" id="KW-0472">Membrane</keyword>
<comment type="caution">
    <text evidence="2">The sequence shown here is derived from an EMBL/GenBank/DDBJ whole genome shotgun (WGS) entry which is preliminary data.</text>
</comment>
<gene>
    <name evidence="2" type="ORF">GCM10023183_03580</name>
</gene>
<evidence type="ECO:0008006" key="4">
    <source>
        <dbReference type="Google" id="ProtNLM"/>
    </source>
</evidence>
<sequence>MGFITIFLVELVAQQVYPLPSEVNLQDPEAMGAYMANAPMGSLVLVLMAYALGSFLGGMVAARLAPNKKMVHAIVVGILLLLAGIANFYLLPHPIWFIISAVIIYPLMSFFGGAMGSRDMP</sequence>
<keyword evidence="1" id="KW-1133">Transmembrane helix</keyword>
<keyword evidence="3" id="KW-1185">Reference proteome</keyword>
<dbReference type="InterPro" id="IPR036259">
    <property type="entry name" value="MFS_trans_sf"/>
</dbReference>
<keyword evidence="1" id="KW-0812">Transmembrane</keyword>
<proteinExistence type="predicted"/>
<name>A0ABP8F7K3_9BACT</name>
<protein>
    <recommendedName>
        <fullName evidence="4">Major facilitator superfamily (MFS) profile domain-containing protein</fullName>
    </recommendedName>
</protein>
<feature type="transmembrane region" description="Helical" evidence="1">
    <location>
        <begin position="71"/>
        <end position="89"/>
    </location>
</feature>
<feature type="transmembrane region" description="Helical" evidence="1">
    <location>
        <begin position="95"/>
        <end position="115"/>
    </location>
</feature>
<reference evidence="3" key="1">
    <citation type="journal article" date="2019" name="Int. J. Syst. Evol. Microbiol.">
        <title>The Global Catalogue of Microorganisms (GCM) 10K type strain sequencing project: providing services to taxonomists for standard genome sequencing and annotation.</title>
        <authorList>
            <consortium name="The Broad Institute Genomics Platform"/>
            <consortium name="The Broad Institute Genome Sequencing Center for Infectious Disease"/>
            <person name="Wu L."/>
            <person name="Ma J."/>
        </authorList>
    </citation>
    <scope>NUCLEOTIDE SEQUENCE [LARGE SCALE GENOMIC DNA]</scope>
    <source>
        <strain evidence="3">JCM 17917</strain>
    </source>
</reference>
<accession>A0ABP8F7K3</accession>
<organism evidence="2 3">
    <name type="scientific">Nibribacter koreensis</name>
    <dbReference type="NCBI Taxonomy" id="1084519"/>
    <lineage>
        <taxon>Bacteria</taxon>
        <taxon>Pseudomonadati</taxon>
        <taxon>Bacteroidota</taxon>
        <taxon>Cytophagia</taxon>
        <taxon>Cytophagales</taxon>
        <taxon>Hymenobacteraceae</taxon>
        <taxon>Nibribacter</taxon>
    </lineage>
</organism>
<feature type="transmembrane region" description="Helical" evidence="1">
    <location>
        <begin position="42"/>
        <end position="64"/>
    </location>
</feature>
<dbReference type="EMBL" id="BAABGX010000001">
    <property type="protein sequence ID" value="GAA4296592.1"/>
    <property type="molecule type" value="Genomic_DNA"/>
</dbReference>
<evidence type="ECO:0000313" key="3">
    <source>
        <dbReference type="Proteomes" id="UP001501844"/>
    </source>
</evidence>